<dbReference type="EnsemblMetazoa" id="XM_022790944">
    <property type="protein sequence ID" value="XP_022646679"/>
    <property type="gene ID" value="LOC111244166"/>
</dbReference>
<proteinExistence type="predicted"/>
<dbReference type="EnsemblMetazoa" id="XM_022790940">
    <property type="protein sequence ID" value="XP_022646675"/>
    <property type="gene ID" value="LOC111244166"/>
</dbReference>
<keyword evidence="5" id="KW-0221">Differentiation</keyword>
<dbReference type="RefSeq" id="XP_022646677.1">
    <property type="nucleotide sequence ID" value="XM_022790942.1"/>
</dbReference>
<evidence type="ECO:0000256" key="7">
    <source>
        <dbReference type="SAM" id="MobiDB-lite"/>
    </source>
</evidence>
<feature type="compositionally biased region" description="Polar residues" evidence="7">
    <location>
        <begin position="53"/>
        <end position="62"/>
    </location>
</feature>
<evidence type="ECO:0000256" key="3">
    <source>
        <dbReference type="ARBA" id="ARBA00022473"/>
    </source>
</evidence>
<evidence type="ECO:0000256" key="1">
    <source>
        <dbReference type="ARBA" id="ARBA00002540"/>
    </source>
</evidence>
<name>A0A7M7J4C4_VARDE</name>
<evidence type="ECO:0000313" key="8">
    <source>
        <dbReference type="EnsemblMetazoa" id="XP_022646679"/>
    </source>
</evidence>
<reference evidence="8" key="1">
    <citation type="submission" date="2021-01" db="UniProtKB">
        <authorList>
            <consortium name="EnsemblMetazoa"/>
        </authorList>
    </citation>
    <scope>IDENTIFICATION</scope>
</reference>
<dbReference type="Proteomes" id="UP000594260">
    <property type="component" value="Unplaced"/>
</dbReference>
<keyword evidence="6" id="KW-0744">Spermatogenesis</keyword>
<keyword evidence="9" id="KW-1185">Reference proteome</keyword>
<dbReference type="RefSeq" id="XP_022646678.1">
    <property type="nucleotide sequence ID" value="XM_022790943.1"/>
</dbReference>
<keyword evidence="4" id="KW-0597">Phosphoprotein</keyword>
<dbReference type="KEGG" id="vde:111244166"/>
<evidence type="ECO:0000256" key="2">
    <source>
        <dbReference type="ARBA" id="ARBA00022245"/>
    </source>
</evidence>
<feature type="region of interest" description="Disordered" evidence="7">
    <location>
        <begin position="158"/>
        <end position="177"/>
    </location>
</feature>
<dbReference type="EnsemblMetazoa" id="XM_022790943">
    <property type="protein sequence ID" value="XP_022646678"/>
    <property type="gene ID" value="LOC111244166"/>
</dbReference>
<dbReference type="OrthoDB" id="5593200at2759"/>
<dbReference type="RefSeq" id="XP_022646679.1">
    <property type="nucleotide sequence ID" value="XM_022790944.1"/>
</dbReference>
<dbReference type="GeneID" id="111244166"/>
<accession>A0A7M7J4C4</accession>
<dbReference type="PANTHER" id="PTHR17005">
    <property type="entry name" value="MALE-ENHANCED ANTIGEN-1"/>
    <property type="match status" value="1"/>
</dbReference>
<evidence type="ECO:0000256" key="6">
    <source>
        <dbReference type="ARBA" id="ARBA00022871"/>
    </source>
</evidence>
<dbReference type="AlphaFoldDB" id="A0A7M7J4C4"/>
<evidence type="ECO:0000313" key="9">
    <source>
        <dbReference type="Proteomes" id="UP000594260"/>
    </source>
</evidence>
<dbReference type="RefSeq" id="XP_022646675.1">
    <property type="nucleotide sequence ID" value="XM_022790940.1"/>
</dbReference>
<dbReference type="GO" id="GO:0007283">
    <property type="term" value="P:spermatogenesis"/>
    <property type="evidence" value="ECO:0007669"/>
    <property type="project" value="UniProtKB-KW"/>
</dbReference>
<evidence type="ECO:0000256" key="4">
    <source>
        <dbReference type="ARBA" id="ARBA00022553"/>
    </source>
</evidence>
<protein>
    <recommendedName>
        <fullName evidence="2">Male-enhanced antigen 1</fullName>
    </recommendedName>
</protein>
<sequence>MVLMSCTDENNPNDEAALDRRPHAVQALQDSDSEPDPDDPLGVSAANGGYSLLPQSVGSGTESDFGEDEDDAFPQFGGGGYLMDFTQPPHEWQPSEHDLKLDHNRDLHLDDEQIAKIKSVMEKISLPVAARPPWATQISEEEWNNRLQELLARFRRTQSNGTENSATSQQFRLHRLT</sequence>
<dbReference type="InParanoid" id="A0A7M7J4C4"/>
<dbReference type="GO" id="GO:0030154">
    <property type="term" value="P:cell differentiation"/>
    <property type="evidence" value="ECO:0007669"/>
    <property type="project" value="UniProtKB-KW"/>
</dbReference>
<dbReference type="EnsemblMetazoa" id="XM_022790942">
    <property type="protein sequence ID" value="XP_022646677"/>
    <property type="gene ID" value="LOC111244166"/>
</dbReference>
<dbReference type="InterPro" id="IPR009685">
    <property type="entry name" value="MEA1"/>
</dbReference>
<organism evidence="8 9">
    <name type="scientific">Varroa destructor</name>
    <name type="common">Honeybee mite</name>
    <dbReference type="NCBI Taxonomy" id="109461"/>
    <lineage>
        <taxon>Eukaryota</taxon>
        <taxon>Metazoa</taxon>
        <taxon>Ecdysozoa</taxon>
        <taxon>Arthropoda</taxon>
        <taxon>Chelicerata</taxon>
        <taxon>Arachnida</taxon>
        <taxon>Acari</taxon>
        <taxon>Parasitiformes</taxon>
        <taxon>Mesostigmata</taxon>
        <taxon>Gamasina</taxon>
        <taxon>Dermanyssoidea</taxon>
        <taxon>Varroidae</taxon>
        <taxon>Varroa</taxon>
    </lineage>
</organism>
<dbReference type="Pfam" id="PF06910">
    <property type="entry name" value="MEA1"/>
    <property type="match status" value="1"/>
</dbReference>
<feature type="region of interest" description="Disordered" evidence="7">
    <location>
        <begin position="1"/>
        <end position="96"/>
    </location>
</feature>
<keyword evidence="3" id="KW-0217">Developmental protein</keyword>
<feature type="compositionally biased region" description="Polar residues" evidence="7">
    <location>
        <begin position="158"/>
        <end position="171"/>
    </location>
</feature>
<evidence type="ECO:0000256" key="5">
    <source>
        <dbReference type="ARBA" id="ARBA00022782"/>
    </source>
</evidence>
<comment type="function">
    <text evidence="1">May play an important role in spermatogenesis and/or testis development.</text>
</comment>